<organism evidence="1">
    <name type="scientific">mine drainage metagenome</name>
    <dbReference type="NCBI Taxonomy" id="410659"/>
    <lineage>
        <taxon>unclassified sequences</taxon>
        <taxon>metagenomes</taxon>
        <taxon>ecological metagenomes</taxon>
    </lineage>
</organism>
<dbReference type="InterPro" id="IPR011013">
    <property type="entry name" value="Gal_mutarotase_sf_dom"/>
</dbReference>
<feature type="non-terminal residue" evidence="1">
    <location>
        <position position="152"/>
    </location>
</feature>
<dbReference type="GO" id="GO:0005975">
    <property type="term" value="P:carbohydrate metabolic process"/>
    <property type="evidence" value="ECO:0007669"/>
    <property type="project" value="InterPro"/>
</dbReference>
<dbReference type="InterPro" id="IPR014718">
    <property type="entry name" value="GH-type_carb-bd"/>
</dbReference>
<reference evidence="1" key="2">
    <citation type="journal article" date="2014" name="ISME J.">
        <title>Microbial stratification in low pH oxic and suboxic macroscopic growths along an acid mine drainage.</title>
        <authorList>
            <person name="Mendez-Garcia C."/>
            <person name="Mesa V."/>
            <person name="Sprenger R.R."/>
            <person name="Richter M."/>
            <person name="Diez M.S."/>
            <person name="Solano J."/>
            <person name="Bargiela R."/>
            <person name="Golyshina O.V."/>
            <person name="Manteca A."/>
            <person name="Ramos J.L."/>
            <person name="Gallego J.R."/>
            <person name="Llorente I."/>
            <person name="Martins Dos Santos V.A."/>
            <person name="Jensen O.N."/>
            <person name="Pelaez A.I."/>
            <person name="Sanchez J."/>
            <person name="Ferrer M."/>
        </authorList>
    </citation>
    <scope>NUCLEOTIDE SEQUENCE</scope>
</reference>
<dbReference type="Gene3D" id="2.70.98.10">
    <property type="match status" value="1"/>
</dbReference>
<gene>
    <name evidence="1" type="ORF">B1A_17699</name>
</gene>
<proteinExistence type="predicted"/>
<keyword evidence="1" id="KW-0413">Isomerase</keyword>
<protein>
    <submittedName>
        <fullName evidence="1">Aldose 1-epimerase</fullName>
        <ecNumber evidence="1">5.1.3.3</ecNumber>
    </submittedName>
</protein>
<comment type="caution">
    <text evidence="1">The sequence shown here is derived from an EMBL/GenBank/DDBJ whole genome shotgun (WGS) entry which is preliminary data.</text>
</comment>
<dbReference type="EMBL" id="AUZX01013026">
    <property type="protein sequence ID" value="EQD37258.1"/>
    <property type="molecule type" value="Genomic_DNA"/>
</dbReference>
<dbReference type="Pfam" id="PF01263">
    <property type="entry name" value="Aldose_epim"/>
    <property type="match status" value="1"/>
</dbReference>
<accession>T0YW45</accession>
<dbReference type="AlphaFoldDB" id="T0YW45"/>
<dbReference type="GO" id="GO:0004034">
    <property type="term" value="F:aldose 1-epimerase activity"/>
    <property type="evidence" value="ECO:0007669"/>
    <property type="project" value="UniProtKB-EC"/>
</dbReference>
<reference evidence="1" key="1">
    <citation type="submission" date="2013-08" db="EMBL/GenBank/DDBJ databases">
        <authorList>
            <person name="Mendez C."/>
            <person name="Richter M."/>
            <person name="Ferrer M."/>
            <person name="Sanchez J."/>
        </authorList>
    </citation>
    <scope>NUCLEOTIDE SEQUENCE</scope>
</reference>
<sequence length="152" mass="17335">MITLKEKKSSVIINEIGLHINELILDGIEILKPSKDGHQTHGGCAFLLPYANRIKNGFYKFNSENYELQKNVEGNSIHGFGKELLWEVKMKNKHIVDGMCSIIGHGYPFNLKANIRLELDSSTFRVRLYFKNEGKIQLPLSPGAHPYFLFSE</sequence>
<dbReference type="GO" id="GO:0030246">
    <property type="term" value="F:carbohydrate binding"/>
    <property type="evidence" value="ECO:0007669"/>
    <property type="project" value="InterPro"/>
</dbReference>
<name>T0YW45_9ZZZZ</name>
<dbReference type="EC" id="5.1.3.3" evidence="1"/>
<dbReference type="CDD" id="cd01081">
    <property type="entry name" value="Aldose_epim"/>
    <property type="match status" value="1"/>
</dbReference>
<dbReference type="SUPFAM" id="SSF74650">
    <property type="entry name" value="Galactose mutarotase-like"/>
    <property type="match status" value="1"/>
</dbReference>
<evidence type="ECO:0000313" key="1">
    <source>
        <dbReference type="EMBL" id="EQD37258.1"/>
    </source>
</evidence>
<dbReference type="InterPro" id="IPR008183">
    <property type="entry name" value="Aldose_1/G6P_1-epimerase"/>
</dbReference>